<sequence>MFYFLEWSIQEISNFLNLSNGQTRTILYRGRKKLKEDLSHD</sequence>
<dbReference type="InterPro" id="IPR013324">
    <property type="entry name" value="RNA_pol_sigma_r3/r4-like"/>
</dbReference>
<gene>
    <name evidence="1" type="ORF">K8V56_14715</name>
</gene>
<dbReference type="Proteomes" id="UP000698173">
    <property type="component" value="Unassembled WGS sequence"/>
</dbReference>
<protein>
    <submittedName>
        <fullName evidence="1">Uncharacterized protein</fullName>
    </submittedName>
</protein>
<accession>A0A921KEL4</accession>
<organism evidence="1 2">
    <name type="scientific">Sporosarcina psychrophila</name>
    <name type="common">Bacillus psychrophilus</name>
    <dbReference type="NCBI Taxonomy" id="1476"/>
    <lineage>
        <taxon>Bacteria</taxon>
        <taxon>Bacillati</taxon>
        <taxon>Bacillota</taxon>
        <taxon>Bacilli</taxon>
        <taxon>Bacillales</taxon>
        <taxon>Caryophanaceae</taxon>
        <taxon>Sporosarcina</taxon>
    </lineage>
</organism>
<dbReference type="SUPFAM" id="SSF88659">
    <property type="entry name" value="Sigma3 and sigma4 domains of RNA polymerase sigma factors"/>
    <property type="match status" value="1"/>
</dbReference>
<name>A0A921KEL4_SPOPS</name>
<reference evidence="1" key="1">
    <citation type="journal article" date="2021" name="PeerJ">
        <title>Extensive microbial diversity within the chicken gut microbiome revealed by metagenomics and culture.</title>
        <authorList>
            <person name="Gilroy R."/>
            <person name="Ravi A."/>
            <person name="Getino M."/>
            <person name="Pursley I."/>
            <person name="Horton D.L."/>
            <person name="Alikhan N.F."/>
            <person name="Baker D."/>
            <person name="Gharbi K."/>
            <person name="Hall N."/>
            <person name="Watson M."/>
            <person name="Adriaenssens E.M."/>
            <person name="Foster-Nyarko E."/>
            <person name="Jarju S."/>
            <person name="Secka A."/>
            <person name="Antonio M."/>
            <person name="Oren A."/>
            <person name="Chaudhuri R.R."/>
            <person name="La Ragione R."/>
            <person name="Hildebrand F."/>
            <person name="Pallen M.J."/>
        </authorList>
    </citation>
    <scope>NUCLEOTIDE SEQUENCE</scope>
    <source>
        <strain evidence="1">CHK171-7178</strain>
    </source>
</reference>
<reference evidence="1" key="2">
    <citation type="submission" date="2021-09" db="EMBL/GenBank/DDBJ databases">
        <authorList>
            <person name="Gilroy R."/>
        </authorList>
    </citation>
    <scope>NUCLEOTIDE SEQUENCE</scope>
    <source>
        <strain evidence="1">CHK171-7178</strain>
    </source>
</reference>
<dbReference type="AlphaFoldDB" id="A0A921KEL4"/>
<evidence type="ECO:0000313" key="1">
    <source>
        <dbReference type="EMBL" id="HJF33011.1"/>
    </source>
</evidence>
<proteinExistence type="predicted"/>
<dbReference type="Gene3D" id="1.10.10.10">
    <property type="entry name" value="Winged helix-like DNA-binding domain superfamily/Winged helix DNA-binding domain"/>
    <property type="match status" value="1"/>
</dbReference>
<comment type="caution">
    <text evidence="1">The sequence shown here is derived from an EMBL/GenBank/DDBJ whole genome shotgun (WGS) entry which is preliminary data.</text>
</comment>
<dbReference type="EMBL" id="DYWT01000236">
    <property type="protein sequence ID" value="HJF33011.1"/>
    <property type="molecule type" value="Genomic_DNA"/>
</dbReference>
<dbReference type="InterPro" id="IPR036388">
    <property type="entry name" value="WH-like_DNA-bd_sf"/>
</dbReference>
<evidence type="ECO:0000313" key="2">
    <source>
        <dbReference type="Proteomes" id="UP000698173"/>
    </source>
</evidence>